<dbReference type="Proteomes" id="UP000766486">
    <property type="component" value="Unassembled WGS sequence"/>
</dbReference>
<accession>A0ABY6TRD3</accession>
<proteinExistence type="inferred from homology"/>
<evidence type="ECO:0000313" key="3">
    <source>
        <dbReference type="Proteomes" id="UP000766486"/>
    </source>
</evidence>
<organism evidence="2 3">
    <name type="scientific">Bionectria ochroleuca</name>
    <name type="common">Gliocladium roseum</name>
    <dbReference type="NCBI Taxonomy" id="29856"/>
    <lineage>
        <taxon>Eukaryota</taxon>
        <taxon>Fungi</taxon>
        <taxon>Dikarya</taxon>
        <taxon>Ascomycota</taxon>
        <taxon>Pezizomycotina</taxon>
        <taxon>Sordariomycetes</taxon>
        <taxon>Hypocreomycetidae</taxon>
        <taxon>Hypocreales</taxon>
        <taxon>Bionectriaceae</taxon>
        <taxon>Clonostachys</taxon>
    </lineage>
</organism>
<name>A0ABY6TRD3_BIOOC</name>
<gene>
    <name evidence="2" type="ORF">CLO192961_LOCUS41232</name>
</gene>
<keyword evidence="3" id="KW-1185">Reference proteome</keyword>
<comment type="similarity">
    <text evidence="1">Belongs to the CoA-transferase III family.</text>
</comment>
<dbReference type="PANTHER" id="PTHR48228:SF5">
    <property type="entry name" value="ALPHA-METHYLACYL-COA RACEMASE"/>
    <property type="match status" value="1"/>
</dbReference>
<feature type="non-terminal residue" evidence="2">
    <location>
        <position position="87"/>
    </location>
</feature>
<evidence type="ECO:0008006" key="4">
    <source>
        <dbReference type="Google" id="ProtNLM"/>
    </source>
</evidence>
<dbReference type="InterPro" id="IPR050509">
    <property type="entry name" value="CoA-transferase_III"/>
</dbReference>
<dbReference type="SUPFAM" id="SSF89796">
    <property type="entry name" value="CoA-transferase family III (CaiB/BaiF)"/>
    <property type="match status" value="1"/>
</dbReference>
<reference evidence="2 3" key="1">
    <citation type="submission" date="2019-06" db="EMBL/GenBank/DDBJ databases">
        <authorList>
            <person name="Broberg M."/>
        </authorList>
    </citation>
    <scope>NUCLEOTIDE SEQUENCE [LARGE SCALE GENOMIC DNA]</scope>
</reference>
<evidence type="ECO:0000313" key="2">
    <source>
        <dbReference type="EMBL" id="VUC21173.1"/>
    </source>
</evidence>
<dbReference type="Gene3D" id="3.40.50.10540">
    <property type="entry name" value="Crotonobetainyl-coa:carnitine coa-transferase, domain 1"/>
    <property type="match status" value="1"/>
</dbReference>
<dbReference type="EMBL" id="CABFNS010000353">
    <property type="protein sequence ID" value="VUC21173.1"/>
    <property type="molecule type" value="Genomic_DNA"/>
</dbReference>
<evidence type="ECO:0000256" key="1">
    <source>
        <dbReference type="ARBA" id="ARBA00008383"/>
    </source>
</evidence>
<dbReference type="Pfam" id="PF02515">
    <property type="entry name" value="CoA_transf_3"/>
    <property type="match status" value="1"/>
</dbReference>
<protein>
    <recommendedName>
        <fullName evidence="4">Alpha-methylacyl-CoA racemase</fullName>
    </recommendedName>
</protein>
<dbReference type="InterPro" id="IPR003673">
    <property type="entry name" value="CoA-Trfase_fam_III"/>
</dbReference>
<dbReference type="InterPro" id="IPR023606">
    <property type="entry name" value="CoA-Trfase_III_dom_1_sf"/>
</dbReference>
<comment type="caution">
    <text evidence="2">The sequence shown here is derived from an EMBL/GenBank/DDBJ whole genome shotgun (WGS) entry which is preliminary data.</text>
</comment>
<dbReference type="PANTHER" id="PTHR48228">
    <property type="entry name" value="SUCCINYL-COA--D-CITRAMALATE COA-TRANSFERASE"/>
    <property type="match status" value="1"/>
</dbReference>
<sequence>MAGPPPLKGIKVVEFAGLAPGPFAGLLLAEAGASVLRIDRAVPGQTHTPGEQPPPTNDMLCRHKSSIAVNLKDPQGVALVKELVSSS</sequence>